<evidence type="ECO:0000313" key="9">
    <source>
        <dbReference type="EMBL" id="RGV81353.1"/>
    </source>
</evidence>
<evidence type="ECO:0000313" key="11">
    <source>
        <dbReference type="Proteomes" id="UP000283678"/>
    </source>
</evidence>
<dbReference type="EMBL" id="VVZA01000002">
    <property type="protein sequence ID" value="KAA5407398.1"/>
    <property type="molecule type" value="Genomic_DNA"/>
</dbReference>
<dbReference type="Gene3D" id="3.90.550.10">
    <property type="entry name" value="Spore Coat Polysaccharide Biosynthesis Protein SpsA, Chain A"/>
    <property type="match status" value="1"/>
</dbReference>
<reference evidence="12 13" key="2">
    <citation type="journal article" date="2019" name="Nat. Med.">
        <title>A library of human gut bacterial isolates paired with longitudinal multiomics data enables mechanistic microbiome research.</title>
        <authorList>
            <person name="Poyet M."/>
            <person name="Groussin M."/>
            <person name="Gibbons S.M."/>
            <person name="Avila-Pacheco J."/>
            <person name="Jiang X."/>
            <person name="Kearney S.M."/>
            <person name="Perrotta A.R."/>
            <person name="Berdy B."/>
            <person name="Zhao S."/>
            <person name="Lieberman T.D."/>
            <person name="Swanson P.K."/>
            <person name="Smith M."/>
            <person name="Roesemann S."/>
            <person name="Alexander J.E."/>
            <person name="Rich S.A."/>
            <person name="Livny J."/>
            <person name="Vlamakis H."/>
            <person name="Clish C."/>
            <person name="Bullock K."/>
            <person name="Deik A."/>
            <person name="Scott J."/>
            <person name="Pierce K.A."/>
            <person name="Xavier R.J."/>
            <person name="Alm E.J."/>
        </authorList>
    </citation>
    <scope>NUCLEOTIDE SEQUENCE [LARGE SCALE GENOMIC DNA]</scope>
    <source>
        <strain evidence="6 13">BIOML-A1</strain>
        <strain evidence="7 12">BIOML-A4</strain>
    </source>
</reference>
<evidence type="ECO:0000256" key="1">
    <source>
        <dbReference type="ARBA" id="ARBA00006739"/>
    </source>
</evidence>
<dbReference type="Proteomes" id="UP000481616">
    <property type="component" value="Unassembled WGS sequence"/>
</dbReference>
<dbReference type="InterPro" id="IPR029044">
    <property type="entry name" value="Nucleotide-diphossugar_trans"/>
</dbReference>
<feature type="domain" description="Glycosyltransferase 2-like" evidence="4">
    <location>
        <begin position="9"/>
        <end position="180"/>
    </location>
</feature>
<dbReference type="Proteomes" id="UP001055104">
    <property type="component" value="Unassembled WGS sequence"/>
</dbReference>
<evidence type="ECO:0000256" key="2">
    <source>
        <dbReference type="ARBA" id="ARBA00022676"/>
    </source>
</evidence>
<keyword evidence="2 10" id="KW-0328">Glycosyltransferase</keyword>
<proteinExistence type="inferred from homology"/>
<accession>A0A076IPJ4</accession>
<gene>
    <name evidence="5" type="ORF">CE91St7_43670</name>
    <name evidence="9" type="ORF">DWW04_01285</name>
    <name evidence="7" type="ORF">F2Y51_03975</name>
    <name evidence="6" type="ORF">F2Y58_07715</name>
    <name evidence="8" type="ORF">GKD17_15095</name>
    <name evidence="10" type="ORF">QNN11_17855</name>
</gene>
<dbReference type="eggNOG" id="COG1216">
    <property type="taxonomic scope" value="Bacteria"/>
</dbReference>
<organism evidence="6 13">
    <name type="scientific">Phocaeicola dorei</name>
    <dbReference type="NCBI Taxonomy" id="357276"/>
    <lineage>
        <taxon>Bacteria</taxon>
        <taxon>Pseudomonadati</taxon>
        <taxon>Bacteroidota</taxon>
        <taxon>Bacteroidia</taxon>
        <taxon>Bacteroidales</taxon>
        <taxon>Bacteroidaceae</taxon>
        <taxon>Phocaeicola</taxon>
    </lineage>
</organism>
<reference evidence="9 11" key="1">
    <citation type="submission" date="2018-08" db="EMBL/GenBank/DDBJ databases">
        <title>A genome reference for cultivated species of the human gut microbiota.</title>
        <authorList>
            <person name="Zou Y."/>
            <person name="Xue W."/>
            <person name="Luo G."/>
        </authorList>
    </citation>
    <scope>NUCLEOTIDE SEQUENCE [LARGE SCALE GENOMIC DNA]</scope>
    <source>
        <strain evidence="9 11">AF14-1AC</strain>
    </source>
</reference>
<evidence type="ECO:0000313" key="7">
    <source>
        <dbReference type="EMBL" id="KAA5407398.1"/>
    </source>
</evidence>
<evidence type="ECO:0000313" key="5">
    <source>
        <dbReference type="EMBL" id="GKH83483.1"/>
    </source>
</evidence>
<reference evidence="8 14" key="3">
    <citation type="submission" date="2019-11" db="EMBL/GenBank/DDBJ databases">
        <title>Complete genome sequence of Bacteroides dorei DSM 17855.</title>
        <authorList>
            <person name="Russell J.T."/>
        </authorList>
    </citation>
    <scope>NUCLEOTIDE SEQUENCE [LARGE SCALE GENOMIC DNA]</scope>
    <source>
        <strain evidence="8 14">DSM 17855</strain>
    </source>
</reference>
<dbReference type="InterPro" id="IPR001173">
    <property type="entry name" value="Glyco_trans_2-like"/>
</dbReference>
<dbReference type="Proteomes" id="UP001177934">
    <property type="component" value="Chromosome"/>
</dbReference>
<evidence type="ECO:0000313" key="12">
    <source>
        <dbReference type="Proteomes" id="UP000441162"/>
    </source>
</evidence>
<evidence type="ECO:0000313" key="8">
    <source>
        <dbReference type="EMBL" id="QJR77599.1"/>
    </source>
</evidence>
<dbReference type="SUPFAM" id="SSF53448">
    <property type="entry name" value="Nucleotide-diphospho-sugar transferases"/>
    <property type="match status" value="1"/>
</dbReference>
<evidence type="ECO:0000313" key="13">
    <source>
        <dbReference type="Proteomes" id="UP000481616"/>
    </source>
</evidence>
<keyword evidence="3 6" id="KW-0808">Transferase</keyword>
<dbReference type="EMBL" id="CP046176">
    <property type="protein sequence ID" value="QJR77599.1"/>
    <property type="molecule type" value="Genomic_DNA"/>
</dbReference>
<sequence length="301" mass="34471">MDYRQPDLSVITVNYNGFHDTCEFIDSWTATIFSVSYEMIVIDNGSTANEAALLQKTYPFIQAVRSEQNLGFAGGNNLGINLAKGKYLFLLNNDVCMVKDAIPLLIKRLLSSDKIAGVSPLIRDYAEPHAIQFAGYTQLSPITLRNRAIGKGKINKGHYPAQKTPYLHGAAMLLKKTIIDKLSLMPEEYFLYYEELDWCTYINREGYELWYDPACEIWHKDSNSTGKESPLKYYYLSRNRLLYAYRNLFDWKLPVSILYQTMIVCPKNILTALGKGKKAIAKAHWEGTKAFFKLRNKDKQP</sequence>
<protein>
    <submittedName>
        <fullName evidence="5">Glycosyl transferase</fullName>
    </submittedName>
    <submittedName>
        <fullName evidence="6 8">Glycosyltransferase</fullName>
        <ecNumber evidence="10">2.4.-.-</ecNumber>
    </submittedName>
</protein>
<dbReference type="EMBL" id="CP126056">
    <property type="protein sequence ID" value="WHX09215.1"/>
    <property type="molecule type" value="Genomic_DNA"/>
</dbReference>
<dbReference type="Pfam" id="PF00535">
    <property type="entry name" value="Glycos_transf_2"/>
    <property type="match status" value="1"/>
</dbReference>
<dbReference type="AlphaFoldDB" id="A0A076IPJ4"/>
<dbReference type="KEGG" id="bdo:EL88_14005"/>
<evidence type="ECO:0000313" key="10">
    <source>
        <dbReference type="EMBL" id="WHX09215.1"/>
    </source>
</evidence>
<dbReference type="Proteomes" id="UP000500949">
    <property type="component" value="Chromosome"/>
</dbReference>
<dbReference type="Proteomes" id="UP000441162">
    <property type="component" value="Unassembled WGS sequence"/>
</dbReference>
<dbReference type="Proteomes" id="UP000283678">
    <property type="component" value="Unassembled WGS sequence"/>
</dbReference>
<dbReference type="PANTHER" id="PTHR43179:SF12">
    <property type="entry name" value="GALACTOFURANOSYLTRANSFERASE GLFT2"/>
    <property type="match status" value="1"/>
</dbReference>
<dbReference type="EMBL" id="VVYY01000005">
    <property type="protein sequence ID" value="KAA5399480.1"/>
    <property type="molecule type" value="Genomic_DNA"/>
</dbReference>
<dbReference type="CDD" id="cd04186">
    <property type="entry name" value="GT_2_like_c"/>
    <property type="match status" value="1"/>
</dbReference>
<dbReference type="GeneID" id="93448002"/>
<dbReference type="EMBL" id="BQOB01000001">
    <property type="protein sequence ID" value="GKH83483.1"/>
    <property type="molecule type" value="Genomic_DNA"/>
</dbReference>
<dbReference type="GO" id="GO:0016757">
    <property type="term" value="F:glycosyltransferase activity"/>
    <property type="evidence" value="ECO:0007669"/>
    <property type="project" value="UniProtKB-KW"/>
</dbReference>
<name>A0A076IPJ4_9BACT</name>
<evidence type="ECO:0000313" key="6">
    <source>
        <dbReference type="EMBL" id="KAA5399480.1"/>
    </source>
</evidence>
<comment type="similarity">
    <text evidence="1">Belongs to the glycosyltransferase 2 family.</text>
</comment>
<evidence type="ECO:0000259" key="4">
    <source>
        <dbReference type="Pfam" id="PF00535"/>
    </source>
</evidence>
<dbReference type="RefSeq" id="WP_007832378.1">
    <property type="nucleotide sequence ID" value="NZ_BAABYF010000001.1"/>
</dbReference>
<dbReference type="PANTHER" id="PTHR43179">
    <property type="entry name" value="RHAMNOSYLTRANSFERASE WBBL"/>
    <property type="match status" value="1"/>
</dbReference>
<dbReference type="EC" id="2.4.-.-" evidence="10"/>
<evidence type="ECO:0000256" key="3">
    <source>
        <dbReference type="ARBA" id="ARBA00022679"/>
    </source>
</evidence>
<dbReference type="EMBL" id="QRZL01000001">
    <property type="protein sequence ID" value="RGV81353.1"/>
    <property type="molecule type" value="Genomic_DNA"/>
</dbReference>
<reference evidence="5" key="4">
    <citation type="submission" date="2022-01" db="EMBL/GenBank/DDBJ databases">
        <title>Novel bile acid biosynthetic pathways are enriched in the microbiome of centenarians.</title>
        <authorList>
            <person name="Sato Y."/>
            <person name="Atarashi K."/>
            <person name="Plichta R.D."/>
            <person name="Arai Y."/>
            <person name="Sasajima S."/>
            <person name="Kearney M.S."/>
            <person name="Suda W."/>
            <person name="Takeshita K."/>
            <person name="Sasaki T."/>
            <person name="Okamoto S."/>
            <person name="Skelly N.A."/>
            <person name="Okamura Y."/>
            <person name="Vlamakis H."/>
            <person name="Li Y."/>
            <person name="Tanoue T."/>
            <person name="Takei H."/>
            <person name="Nittono H."/>
            <person name="Narushima S."/>
            <person name="Irie J."/>
            <person name="Itoh H."/>
            <person name="Moriya K."/>
            <person name="Sugiura Y."/>
            <person name="Suematsu M."/>
            <person name="Moritoki N."/>
            <person name="Shibata S."/>
            <person name="Littman R.D."/>
            <person name="Fischbach A.M."/>
            <person name="Uwamino Y."/>
            <person name="Inoue T."/>
            <person name="Honda A."/>
            <person name="Hattori M."/>
            <person name="Murai T."/>
            <person name="Xavier J.R."/>
            <person name="Hirose N."/>
            <person name="Honda K."/>
        </authorList>
    </citation>
    <scope>NUCLEOTIDE SEQUENCE</scope>
    <source>
        <strain evidence="5">CE91-St7</strain>
    </source>
</reference>
<reference evidence="10" key="5">
    <citation type="journal article" date="2023" name="Nat. Commun.">
        <title>Identification of a novel Human Milk Oligosaccharides utilization cluster in the infant gut commensal Bacteroides dorei.</title>
        <authorList>
            <person name="Kijner S."/>
            <person name="Ennis D."/>
            <person name="Shmorak S."/>
            <person name="Florentin A."/>
            <person name="Yassour M."/>
        </authorList>
    </citation>
    <scope>NUCLEOTIDE SEQUENCE</scope>
    <source>
        <strain evidence="10">2</strain>
    </source>
</reference>
<evidence type="ECO:0000313" key="14">
    <source>
        <dbReference type="Proteomes" id="UP000500949"/>
    </source>
</evidence>